<evidence type="ECO:0000259" key="1">
    <source>
        <dbReference type="Pfam" id="PF13471"/>
    </source>
</evidence>
<organism evidence="2 3">
    <name type="scientific">Solimonas fluminis</name>
    <dbReference type="NCBI Taxonomy" id="2086571"/>
    <lineage>
        <taxon>Bacteria</taxon>
        <taxon>Pseudomonadati</taxon>
        <taxon>Pseudomonadota</taxon>
        <taxon>Gammaproteobacteria</taxon>
        <taxon>Nevskiales</taxon>
        <taxon>Nevskiaceae</taxon>
        <taxon>Solimonas</taxon>
    </lineage>
</organism>
<name>A0A2S5TAK7_9GAMM</name>
<sequence>MFVISMNAVLLVLSFLGTKFLGLDRTVRLVSGLGRRFRPLFRAKPAADIAAGVQRGLRFLPFPIECLDQAIVTWYLLNLRGHAAALRVGMKLSPVSGHAWVVNGPQVFVTTPGLEDFTVVAEYPGWV</sequence>
<dbReference type="EMBL" id="PSNW01000017">
    <property type="protein sequence ID" value="PPE71992.1"/>
    <property type="molecule type" value="Genomic_DNA"/>
</dbReference>
<evidence type="ECO:0000313" key="3">
    <source>
        <dbReference type="Proteomes" id="UP000238220"/>
    </source>
</evidence>
<dbReference type="RefSeq" id="WP_104232303.1">
    <property type="nucleotide sequence ID" value="NZ_PSNW01000017.1"/>
</dbReference>
<reference evidence="2 3" key="1">
    <citation type="submission" date="2018-02" db="EMBL/GenBank/DDBJ databases">
        <title>Genome sequencing of Solimonas sp. HR-BB.</title>
        <authorList>
            <person name="Lee Y."/>
            <person name="Jeon C.O."/>
        </authorList>
    </citation>
    <scope>NUCLEOTIDE SEQUENCE [LARGE SCALE GENOMIC DNA]</scope>
    <source>
        <strain evidence="2 3">HR-BB</strain>
    </source>
</reference>
<evidence type="ECO:0000313" key="2">
    <source>
        <dbReference type="EMBL" id="PPE71992.1"/>
    </source>
</evidence>
<protein>
    <recommendedName>
        <fullName evidence="1">Microcin J25-processing protein McjB C-terminal domain-containing protein</fullName>
    </recommendedName>
</protein>
<feature type="domain" description="Microcin J25-processing protein McjB C-terminal" evidence="1">
    <location>
        <begin position="43"/>
        <end position="121"/>
    </location>
</feature>
<dbReference type="Proteomes" id="UP000238220">
    <property type="component" value="Unassembled WGS sequence"/>
</dbReference>
<proteinExistence type="predicted"/>
<accession>A0A2S5TAK7</accession>
<keyword evidence="3" id="KW-1185">Reference proteome</keyword>
<dbReference type="Pfam" id="PF13471">
    <property type="entry name" value="Transglut_core3"/>
    <property type="match status" value="1"/>
</dbReference>
<comment type="caution">
    <text evidence="2">The sequence shown here is derived from an EMBL/GenBank/DDBJ whole genome shotgun (WGS) entry which is preliminary data.</text>
</comment>
<dbReference type="NCBIfam" id="NF033537">
    <property type="entry name" value="lasso_biosyn_B2"/>
    <property type="match status" value="1"/>
</dbReference>
<dbReference type="AlphaFoldDB" id="A0A2S5TAK7"/>
<dbReference type="InterPro" id="IPR032708">
    <property type="entry name" value="McjB_C"/>
</dbReference>
<gene>
    <name evidence="2" type="ORF">C3942_20855</name>
</gene>
<dbReference type="InterPro" id="IPR053521">
    <property type="entry name" value="McjB-like"/>
</dbReference>